<feature type="region of interest" description="Disordered" evidence="1">
    <location>
        <begin position="34"/>
        <end position="67"/>
    </location>
</feature>
<dbReference type="EMBL" id="CP068570">
    <property type="protein sequence ID" value="QQZ50997.1"/>
    <property type="molecule type" value="Genomic_DNA"/>
</dbReference>
<reference evidence="2" key="1">
    <citation type="submission" date="2021-01" db="EMBL/GenBank/DDBJ databases">
        <title>Genome sequence of Phenylobacterium sp. 20VBR1 isolated from a valley glaceir, Ny-Alesund, Svalbard.</title>
        <authorList>
            <person name="Thomas F.A."/>
            <person name="Krishnan K.P."/>
            <person name="Sinha R.K."/>
        </authorList>
    </citation>
    <scope>NUCLEOTIDE SEQUENCE</scope>
    <source>
        <strain evidence="2">20VBR1</strain>
    </source>
</reference>
<accession>A0A974P4T7</accession>
<proteinExistence type="predicted"/>
<name>A0A974P4T7_9CAUL</name>
<sequence length="67" mass="6626">MAIALSPQPIAPGTPPVADLAQRFATAAAAVEAKQAGGWISSRPSPVSATRPPSSTSPSSTRTARAG</sequence>
<gene>
    <name evidence="2" type="ORF">JKL49_07275</name>
</gene>
<protein>
    <submittedName>
        <fullName evidence="2">Uncharacterized protein</fullName>
    </submittedName>
</protein>
<evidence type="ECO:0000256" key="1">
    <source>
        <dbReference type="SAM" id="MobiDB-lite"/>
    </source>
</evidence>
<organism evidence="2">
    <name type="scientific">Phenylobacterium glaciei</name>
    <dbReference type="NCBI Taxonomy" id="2803784"/>
    <lineage>
        <taxon>Bacteria</taxon>
        <taxon>Pseudomonadati</taxon>
        <taxon>Pseudomonadota</taxon>
        <taxon>Alphaproteobacteria</taxon>
        <taxon>Caulobacterales</taxon>
        <taxon>Caulobacteraceae</taxon>
        <taxon>Phenylobacterium</taxon>
    </lineage>
</organism>
<dbReference type="AlphaFoldDB" id="A0A974P4T7"/>
<evidence type="ECO:0000313" key="2">
    <source>
        <dbReference type="EMBL" id="QQZ50997.1"/>
    </source>
</evidence>